<evidence type="ECO:0000256" key="4">
    <source>
        <dbReference type="ARBA" id="ARBA00022737"/>
    </source>
</evidence>
<evidence type="ECO:0000256" key="5">
    <source>
        <dbReference type="SAM" id="Coils"/>
    </source>
</evidence>
<organism evidence="8 9">
    <name type="scientific">Leptotrombidium deliense</name>
    <dbReference type="NCBI Taxonomy" id="299467"/>
    <lineage>
        <taxon>Eukaryota</taxon>
        <taxon>Metazoa</taxon>
        <taxon>Ecdysozoa</taxon>
        <taxon>Arthropoda</taxon>
        <taxon>Chelicerata</taxon>
        <taxon>Arachnida</taxon>
        <taxon>Acari</taxon>
        <taxon>Acariformes</taxon>
        <taxon>Trombidiformes</taxon>
        <taxon>Prostigmata</taxon>
        <taxon>Anystina</taxon>
        <taxon>Parasitengona</taxon>
        <taxon>Trombiculoidea</taxon>
        <taxon>Trombiculidae</taxon>
        <taxon>Leptotrombidium</taxon>
    </lineage>
</organism>
<feature type="compositionally biased region" description="Basic and acidic residues" evidence="6">
    <location>
        <begin position="474"/>
        <end position="483"/>
    </location>
</feature>
<evidence type="ECO:0000256" key="1">
    <source>
        <dbReference type="ARBA" id="ARBA00004496"/>
    </source>
</evidence>
<keyword evidence="8" id="KW-0808">Transferase</keyword>
<evidence type="ECO:0000256" key="3">
    <source>
        <dbReference type="ARBA" id="ARBA00022614"/>
    </source>
</evidence>
<keyword evidence="8" id="KW-0418">Kinase</keyword>
<keyword evidence="4" id="KW-0677">Repeat</keyword>
<dbReference type="SUPFAM" id="SSF52075">
    <property type="entry name" value="Outer arm dynein light chain 1"/>
    <property type="match status" value="1"/>
</dbReference>
<protein>
    <submittedName>
        <fullName evidence="8">Serine/threonine-protein kinase 11-interacting protein-like isoform X1</fullName>
    </submittedName>
</protein>
<reference evidence="8 9" key="1">
    <citation type="journal article" date="2018" name="Gigascience">
        <title>Genomes of trombidid mites reveal novel predicted allergens and laterally-transferred genes associated with secondary metabolism.</title>
        <authorList>
            <person name="Dong X."/>
            <person name="Chaisiri K."/>
            <person name="Xia D."/>
            <person name="Armstrong S.D."/>
            <person name="Fang Y."/>
            <person name="Donnelly M.J."/>
            <person name="Kadowaki T."/>
            <person name="McGarry J.W."/>
            <person name="Darby A.C."/>
            <person name="Makepeace B.L."/>
        </authorList>
    </citation>
    <scope>NUCLEOTIDE SEQUENCE [LARGE SCALE GENOMIC DNA]</scope>
    <source>
        <strain evidence="8">UoL-UT</strain>
    </source>
</reference>
<name>A0A443SWK8_9ACAR</name>
<keyword evidence="5" id="KW-0175">Coiled coil</keyword>
<keyword evidence="2" id="KW-0963">Cytoplasm</keyword>
<keyword evidence="3" id="KW-0433">Leucine-rich repeat</keyword>
<feature type="domain" description="PLEKHM2 PH" evidence="7">
    <location>
        <begin position="706"/>
        <end position="766"/>
    </location>
</feature>
<evidence type="ECO:0000256" key="6">
    <source>
        <dbReference type="SAM" id="MobiDB-lite"/>
    </source>
</evidence>
<dbReference type="InterPro" id="IPR057288">
    <property type="entry name" value="PH_PLEKHM2"/>
</dbReference>
<comment type="subcellular location">
    <subcellularLocation>
        <location evidence="1">Cytoplasm</location>
    </subcellularLocation>
</comment>
<dbReference type="STRING" id="299467.A0A443SWK8"/>
<dbReference type="GO" id="GO:0005737">
    <property type="term" value="C:cytoplasm"/>
    <property type="evidence" value="ECO:0007669"/>
    <property type="project" value="UniProtKB-SubCell"/>
</dbReference>
<dbReference type="VEuPathDB" id="VectorBase:LDEU000138"/>
<dbReference type="InterPro" id="IPR032675">
    <property type="entry name" value="LRR_dom_sf"/>
</dbReference>
<dbReference type="PROSITE" id="PS51450">
    <property type="entry name" value="LRR"/>
    <property type="match status" value="1"/>
</dbReference>
<evidence type="ECO:0000313" key="9">
    <source>
        <dbReference type="Proteomes" id="UP000288716"/>
    </source>
</evidence>
<comment type="caution">
    <text evidence="8">The sequence shown here is derived from an EMBL/GenBank/DDBJ whole genome shotgun (WGS) entry which is preliminary data.</text>
</comment>
<accession>A0A443SWK8</accession>
<evidence type="ECO:0000256" key="2">
    <source>
        <dbReference type="ARBA" id="ARBA00022490"/>
    </source>
</evidence>
<dbReference type="Proteomes" id="UP000288716">
    <property type="component" value="Unassembled WGS sequence"/>
</dbReference>
<dbReference type="Pfam" id="PF23142">
    <property type="entry name" value="PH_PLEKHM2"/>
    <property type="match status" value="1"/>
</dbReference>
<dbReference type="Gene3D" id="3.80.10.10">
    <property type="entry name" value="Ribonuclease Inhibitor"/>
    <property type="match status" value="2"/>
</dbReference>
<dbReference type="EMBL" id="NCKV01000030">
    <property type="protein sequence ID" value="RWS31903.1"/>
    <property type="molecule type" value="Genomic_DNA"/>
</dbReference>
<dbReference type="GO" id="GO:0016301">
    <property type="term" value="F:kinase activity"/>
    <property type="evidence" value="ECO:0007669"/>
    <property type="project" value="UniProtKB-KW"/>
</dbReference>
<proteinExistence type="predicted"/>
<gene>
    <name evidence="8" type="ORF">B4U80_12248</name>
</gene>
<feature type="region of interest" description="Disordered" evidence="6">
    <location>
        <begin position="427"/>
        <end position="449"/>
    </location>
</feature>
<dbReference type="InterPro" id="IPR001611">
    <property type="entry name" value="Leu-rich_rpt"/>
</dbReference>
<feature type="coiled-coil region" evidence="5">
    <location>
        <begin position="352"/>
        <end position="423"/>
    </location>
</feature>
<sequence length="972" mass="111708">MFSNLRQKYVKTYEECLHEITQLITDYESHIILGKLKLCLTPDFLSYFERRVKDEPITEDDDKIVVIEPHVAIVQSLFRRVTSIKIVGTRGSNELTIGLSLFSLLNELELHNISLDSIIDLDALRSQIKSLALYRCPNSKLFTGVLQPDAWPLLKQLTLCRSGLTSVPTKLLPKSLKYLDLSWNSLTEFSFTNLSHISTLDLSFNCLKTIPKFNANDIITTSLKSLYLRGNMIEHLDGLDLIKSLTELDASFNCIYSKTKLLSVLSLCESLETLSLQSNPVSCDSELNTSVIFALPRLTTFDNEYVDRSKTPQELSRFDVNREHSLNIQESEAHVPTAEEPVAVMTDTQPLLSECTENIAKAKKKKKQKRVAVILDKSVEEEIGNDLEKNLTLLESREEEEKEEKLEETKNVLKERKRSLGQDWLINVNEDDKPPHTPPPTPNPMETSAQFSPMNSLKITLSPPLPASPVLPRKTSEDEANVKGKEDDIEILHEDKQLSEMVWTEDDVDNDDNMFLVERKYGDTDSATVFLFVKNGIITEKNCLTGKNLNNFDLSVITSAEYTNDDNLTLKMNFDSRILAKQEVMYTFENEDVLKEFKQTYLLPCILKRKEELFLKQKFYECLKCGLNKLSENILQKCPKCGSEAFMEVENEVREKRRSESDITVLNRFNHSSSLPFAQPSKDEESCDYRDVWEELCANQQNYIESDFCYIDHQLKLLLEVKVFEDKEEFRSVFKCNIVCNRSNDSTNALLIISNQKVYLFSQTNDEINEEPIFSKPLSFLRFMKPLLSQGMWVEWTEDINENEKSKKKKKSRGKINNVIIVFDDPKIFEIFLEHLSKIGIFIEEDSNNQETHDNFVKSANLPESGSPLFISRSDSGMLLLCKADFHKSDIRFIILDEQMVNDIVAPVCVSYDFKTFTLDFQNEYNNIVSHWVISVNSVNCMHSILLGIKKEWEDAYAIPLLFTKLKEVTDT</sequence>
<keyword evidence="9" id="KW-1185">Reference proteome</keyword>
<dbReference type="SMART" id="SM00365">
    <property type="entry name" value="LRR_SD22"/>
    <property type="match status" value="3"/>
</dbReference>
<evidence type="ECO:0000259" key="7">
    <source>
        <dbReference type="Pfam" id="PF23142"/>
    </source>
</evidence>
<dbReference type="OrthoDB" id="7451790at2759"/>
<dbReference type="Pfam" id="PF13855">
    <property type="entry name" value="LRR_8"/>
    <property type="match status" value="1"/>
</dbReference>
<feature type="region of interest" description="Disordered" evidence="6">
    <location>
        <begin position="464"/>
        <end position="483"/>
    </location>
</feature>
<evidence type="ECO:0000313" key="8">
    <source>
        <dbReference type="EMBL" id="RWS31903.1"/>
    </source>
</evidence>
<dbReference type="PANTHER" id="PTHR15454">
    <property type="entry name" value="NISCHARIN RELATED"/>
    <property type="match status" value="1"/>
</dbReference>
<dbReference type="AlphaFoldDB" id="A0A443SWK8"/>
<dbReference type="PANTHER" id="PTHR15454:SF56">
    <property type="entry name" value="PROTEIN PHOSPHATASE 1 REGULATORY SUBUNIT 7-RELATED"/>
    <property type="match status" value="1"/>
</dbReference>